<feature type="repeat" description="ANK" evidence="3">
    <location>
        <begin position="48"/>
        <end position="80"/>
    </location>
</feature>
<dbReference type="PANTHER" id="PTHR24198">
    <property type="entry name" value="ANKYRIN REPEAT AND PROTEIN KINASE DOMAIN-CONTAINING PROTEIN"/>
    <property type="match status" value="1"/>
</dbReference>
<sequence length="230" mass="24240">MVDATGWSWSALHGACYWNSVGSVELLIEAGSDLNMASQYSPLRLPDTGATPLIIAVDRGHHRIAQLLLEASANADARTAGGVTALSLVAGKGPSVATVRTVQLLIQAGATVLAHEGFQRTPLHAAVQSGHCAVVEALLEARSAVNALSPEGLQIAFSRGDIDCDLLGLLLRRSADVTEVVRDGGLHLTATRAHVGALQQLLEARADVNRRQFWKHSIGPGPATVERLRS</sequence>
<accession>A0A813BVH8</accession>
<reference evidence="4" key="1">
    <citation type="submission" date="2021-02" db="EMBL/GenBank/DDBJ databases">
        <authorList>
            <person name="Dougan E. K."/>
            <person name="Rhodes N."/>
            <person name="Thang M."/>
            <person name="Chan C."/>
        </authorList>
    </citation>
    <scope>NUCLEOTIDE SEQUENCE</scope>
</reference>
<protein>
    <submittedName>
        <fullName evidence="4">Ank2 protein</fullName>
    </submittedName>
</protein>
<dbReference type="AlphaFoldDB" id="A0A813BVH8"/>
<gene>
    <name evidence="4" type="primary">Ank2</name>
    <name evidence="4" type="ORF">SNEC2469_LOCUS31485</name>
</gene>
<proteinExistence type="predicted"/>
<name>A0A813BVH8_9DINO</name>
<keyword evidence="1" id="KW-0677">Repeat</keyword>
<evidence type="ECO:0000256" key="3">
    <source>
        <dbReference type="PROSITE-ProRule" id="PRU00023"/>
    </source>
</evidence>
<dbReference type="Proteomes" id="UP000601435">
    <property type="component" value="Unassembled WGS sequence"/>
</dbReference>
<dbReference type="Pfam" id="PF12796">
    <property type="entry name" value="Ank_2"/>
    <property type="match status" value="2"/>
</dbReference>
<dbReference type="InterPro" id="IPR002110">
    <property type="entry name" value="Ankyrin_rpt"/>
</dbReference>
<dbReference type="PROSITE" id="PS50297">
    <property type="entry name" value="ANK_REP_REGION"/>
    <property type="match status" value="2"/>
</dbReference>
<dbReference type="SMART" id="SM00248">
    <property type="entry name" value="ANK"/>
    <property type="match status" value="5"/>
</dbReference>
<comment type="caution">
    <text evidence="4">The sequence shown here is derived from an EMBL/GenBank/DDBJ whole genome shotgun (WGS) entry which is preliminary data.</text>
</comment>
<feature type="repeat" description="ANK" evidence="3">
    <location>
        <begin position="118"/>
        <end position="150"/>
    </location>
</feature>
<dbReference type="PROSITE" id="PS50088">
    <property type="entry name" value="ANK_REPEAT"/>
    <property type="match status" value="3"/>
</dbReference>
<dbReference type="PANTHER" id="PTHR24198:SF165">
    <property type="entry name" value="ANKYRIN REPEAT-CONTAINING PROTEIN-RELATED"/>
    <property type="match status" value="1"/>
</dbReference>
<evidence type="ECO:0000313" key="4">
    <source>
        <dbReference type="EMBL" id="CAE7917828.1"/>
    </source>
</evidence>
<dbReference type="Gene3D" id="1.25.40.20">
    <property type="entry name" value="Ankyrin repeat-containing domain"/>
    <property type="match status" value="2"/>
</dbReference>
<dbReference type="EMBL" id="CAJNJA010076463">
    <property type="protein sequence ID" value="CAE7917828.1"/>
    <property type="molecule type" value="Genomic_DNA"/>
</dbReference>
<feature type="repeat" description="ANK" evidence="3">
    <location>
        <begin position="7"/>
        <end position="39"/>
    </location>
</feature>
<keyword evidence="2 3" id="KW-0040">ANK repeat</keyword>
<dbReference type="OrthoDB" id="19174at2759"/>
<evidence type="ECO:0000256" key="2">
    <source>
        <dbReference type="ARBA" id="ARBA00023043"/>
    </source>
</evidence>
<dbReference type="InterPro" id="IPR036770">
    <property type="entry name" value="Ankyrin_rpt-contain_sf"/>
</dbReference>
<organism evidence="4 5">
    <name type="scientific">Symbiodinium necroappetens</name>
    <dbReference type="NCBI Taxonomy" id="1628268"/>
    <lineage>
        <taxon>Eukaryota</taxon>
        <taxon>Sar</taxon>
        <taxon>Alveolata</taxon>
        <taxon>Dinophyceae</taxon>
        <taxon>Suessiales</taxon>
        <taxon>Symbiodiniaceae</taxon>
        <taxon>Symbiodinium</taxon>
    </lineage>
</organism>
<dbReference type="SUPFAM" id="SSF48403">
    <property type="entry name" value="Ankyrin repeat"/>
    <property type="match status" value="1"/>
</dbReference>
<keyword evidence="5" id="KW-1185">Reference proteome</keyword>
<evidence type="ECO:0000256" key="1">
    <source>
        <dbReference type="ARBA" id="ARBA00022737"/>
    </source>
</evidence>
<evidence type="ECO:0000313" key="5">
    <source>
        <dbReference type="Proteomes" id="UP000601435"/>
    </source>
</evidence>